<evidence type="ECO:0000313" key="1">
    <source>
        <dbReference type="EMBL" id="AFX73385.1"/>
    </source>
</evidence>
<proteinExistence type="predicted"/>
<evidence type="ECO:0000313" key="2">
    <source>
        <dbReference type="Proteomes" id="UP000119730"/>
    </source>
</evidence>
<reference evidence="1 2" key="1">
    <citation type="submission" date="2012-02" db="EMBL/GenBank/DDBJ databases">
        <title>The genome sequences of Lebombo, Orungo and Changuinola viruses (genus Orbivirus, family Reoviridae).</title>
        <authorList>
            <person name="Attoui H."/>
            <person name="Mohd Jaafar F."/>
            <person name="Mertens P.P.C."/>
            <person name="Belhouchet M."/>
        </authorList>
    </citation>
    <scope>NUCLEOTIDE SEQUENCE [LARGE SCALE GENOMIC DNA]</scope>
    <source>
        <strain evidence="1">SAAR 3896</strain>
    </source>
</reference>
<dbReference type="Proteomes" id="UP000119730">
    <property type="component" value="Genome"/>
</dbReference>
<dbReference type="GeneID" id="37618742"/>
<dbReference type="KEGG" id="vg:37618742"/>
<sequence length="92" mass="11253">MEERSQETPLTREEERIKMLRREVDRLLNLQIGRNWEAGTDWMLAQIDVLLFRIRVGNIKQAEEQLLGMRDRLEDALERKRRGWRVVWPPRR</sequence>
<organism evidence="1 2">
    <name type="scientific">Lebombo virus</name>
    <dbReference type="NCBI Taxonomy" id="40057"/>
    <lineage>
        <taxon>Viruses</taxon>
        <taxon>Riboviria</taxon>
        <taxon>Orthornavirae</taxon>
        <taxon>Duplornaviricota</taxon>
        <taxon>Resentoviricetes</taxon>
        <taxon>Reovirales</taxon>
        <taxon>Sedoreoviridae</taxon>
        <taxon>Orbivirus</taxon>
        <taxon>Orbivirus lebomboense</taxon>
    </lineage>
</organism>
<protein>
    <submittedName>
        <fullName evidence="1">NS4</fullName>
    </submittedName>
</protein>
<accession>W5QLY3</accession>
<name>W5QLY3_9REOV</name>
<dbReference type="RefSeq" id="YP_009507717.1">
    <property type="nucleotide sequence ID" value="NC_038603.1"/>
</dbReference>
<keyword evidence="2" id="KW-1185">Reference proteome</keyword>
<dbReference type="EMBL" id="JQ610673">
    <property type="protein sequence ID" value="AFX73385.1"/>
    <property type="molecule type" value="Genomic_RNA"/>
</dbReference>